<evidence type="ECO:0000256" key="1">
    <source>
        <dbReference type="SAM" id="MobiDB-lite"/>
    </source>
</evidence>
<evidence type="ECO:0000313" key="4">
    <source>
        <dbReference type="RefSeq" id="XP_030513145.2"/>
    </source>
</evidence>
<feature type="compositionally biased region" description="Polar residues" evidence="1">
    <location>
        <begin position="156"/>
        <end position="166"/>
    </location>
</feature>
<name>A0A8B8MST2_9MYRT</name>
<dbReference type="GeneID" id="115727125"/>
<dbReference type="PANTHER" id="PTHR47584:SF19">
    <property type="entry name" value="L10-INTERACTING MYB DOMAIN-CONTAINING PROTEIN-LIKE"/>
    <property type="match status" value="1"/>
</dbReference>
<dbReference type="Pfam" id="PF12776">
    <property type="entry name" value="Myb_DNA-bind_3"/>
    <property type="match status" value="1"/>
</dbReference>
<proteinExistence type="predicted"/>
<accession>A0A8B8MST2</accession>
<feature type="domain" description="Myb/SANT-like" evidence="2">
    <location>
        <begin position="1"/>
        <end position="81"/>
    </location>
</feature>
<evidence type="ECO:0000259" key="2">
    <source>
        <dbReference type="Pfam" id="PF12776"/>
    </source>
</evidence>
<sequence length="267" mass="30134">MVEEVKKGNRTSCTFNIAGWKTILAEFNSRARRQYKSSQMKNKMNKLRRLFGSFKKLLTQSGFGWDNVNKTVIVDDPSIWELHIKDNADRAKFKKDGFPRYSALSIVFGDTYATGKQALGNAKDLVESEEGGDRGGHADDDPNDFGEHPIDEEVFTSGQHNLYRTPNTKRRRKSKACEISNTCKALQEMIKSRASQQSESAATSQVTLPPVDPFSISAVINVLLSILELDVDLYHKALERAMDSATWREAFIQTPTELRNGLLQRLQ</sequence>
<keyword evidence="3" id="KW-1185">Reference proteome</keyword>
<evidence type="ECO:0000313" key="3">
    <source>
        <dbReference type="Proteomes" id="UP000827889"/>
    </source>
</evidence>
<protein>
    <submittedName>
        <fullName evidence="4">Uncharacterized protein LOC115727125</fullName>
    </submittedName>
</protein>
<dbReference type="InterPro" id="IPR024752">
    <property type="entry name" value="Myb/SANT-like_dom"/>
</dbReference>
<feature type="region of interest" description="Disordered" evidence="1">
    <location>
        <begin position="156"/>
        <end position="175"/>
    </location>
</feature>
<dbReference type="PANTHER" id="PTHR47584">
    <property type="match status" value="1"/>
</dbReference>
<dbReference type="KEGG" id="rarg:115727125"/>
<feature type="region of interest" description="Disordered" evidence="1">
    <location>
        <begin position="125"/>
        <end position="151"/>
    </location>
</feature>
<dbReference type="InterPro" id="IPR045026">
    <property type="entry name" value="LIMYB"/>
</dbReference>
<feature type="compositionally biased region" description="Basic and acidic residues" evidence="1">
    <location>
        <begin position="131"/>
        <end position="151"/>
    </location>
</feature>
<gene>
    <name evidence="4" type="primary">LOC115727125</name>
</gene>
<reference evidence="4" key="1">
    <citation type="submission" date="2025-08" db="UniProtKB">
        <authorList>
            <consortium name="RefSeq"/>
        </authorList>
    </citation>
    <scope>IDENTIFICATION</scope>
    <source>
        <tissue evidence="4">Leaf</tissue>
    </source>
</reference>
<dbReference type="RefSeq" id="XP_030513145.2">
    <property type="nucleotide sequence ID" value="XM_030657285.2"/>
</dbReference>
<dbReference type="Proteomes" id="UP000827889">
    <property type="component" value="Chromosome 3"/>
</dbReference>
<dbReference type="AlphaFoldDB" id="A0A8B8MST2"/>
<organism evidence="3 4">
    <name type="scientific">Rhodamnia argentea</name>
    <dbReference type="NCBI Taxonomy" id="178133"/>
    <lineage>
        <taxon>Eukaryota</taxon>
        <taxon>Viridiplantae</taxon>
        <taxon>Streptophyta</taxon>
        <taxon>Embryophyta</taxon>
        <taxon>Tracheophyta</taxon>
        <taxon>Spermatophyta</taxon>
        <taxon>Magnoliopsida</taxon>
        <taxon>eudicotyledons</taxon>
        <taxon>Gunneridae</taxon>
        <taxon>Pentapetalae</taxon>
        <taxon>rosids</taxon>
        <taxon>malvids</taxon>
        <taxon>Myrtales</taxon>
        <taxon>Myrtaceae</taxon>
        <taxon>Myrtoideae</taxon>
        <taxon>Myrteae</taxon>
        <taxon>Australasian group</taxon>
        <taxon>Rhodamnia</taxon>
    </lineage>
</organism>